<accession>A0A2X0N6E4</accession>
<dbReference type="AlphaFoldDB" id="A0A2X0N6E4"/>
<comment type="similarity">
    <text evidence="2">Belongs to the tRNA(His) guanylyltransferase family.</text>
</comment>
<dbReference type="InterPro" id="IPR024956">
    <property type="entry name" value="tRNAHis_GuaTrfase_cat"/>
</dbReference>
<dbReference type="STRING" id="289078.A0A2X0N6E4"/>
<evidence type="ECO:0000256" key="3">
    <source>
        <dbReference type="ARBA" id="ARBA00012511"/>
    </source>
</evidence>
<sequence>MANSRYSYVRLHELPDPLLPSTFLILRLDGKAFHKFSSAHNFTKPNDRRALDLMNAAARRLMAGRELMGDLVMGFGESDEYRSVYEMEGMEGKLVSLVSSLFTSAYTFLWPQYFPDSPLELDQLPIFDGRIVQYCTETEVKDYFRWRQVDAHINNLYNTCFWTLVQKGSLTTQEANSELSVSHHPNSPLESNFAQQFFDSTLCGRHLFYFFCGEQGTLSSEKQEMLFSRFGMNYNHEEEMFKKGSIWIWIEEGMMVGNEVQDAKVDDGKRRIEEEEEEEEKEGVDRIALPNSSNPIPSEDQSRETLEERKRRTKPSKSKRVLKLVHEDLIKEKFWTSGYGKGVLEG</sequence>
<keyword evidence="8" id="KW-0479">Metal-binding</keyword>
<feature type="domain" description="Thg1 C-terminal" evidence="15">
    <location>
        <begin position="139"/>
        <end position="182"/>
    </location>
</feature>
<keyword evidence="5" id="KW-0808">Transferase</keyword>
<evidence type="ECO:0000256" key="7">
    <source>
        <dbReference type="ARBA" id="ARBA00022695"/>
    </source>
</evidence>
<evidence type="ECO:0000256" key="2">
    <source>
        <dbReference type="ARBA" id="ARBA00010113"/>
    </source>
</evidence>
<dbReference type="PANTHER" id="PTHR12729:SF6">
    <property type="entry name" value="TRNA(HIS) GUANYLYLTRANSFERASE-RELATED"/>
    <property type="match status" value="1"/>
</dbReference>
<keyword evidence="17" id="KW-1185">Reference proteome</keyword>
<feature type="domain" description="tRNAHis guanylyltransferase catalytic" evidence="14">
    <location>
        <begin position="6"/>
        <end position="134"/>
    </location>
</feature>
<evidence type="ECO:0000256" key="6">
    <source>
        <dbReference type="ARBA" id="ARBA00022694"/>
    </source>
</evidence>
<feature type="region of interest" description="Disordered" evidence="13">
    <location>
        <begin position="261"/>
        <end position="319"/>
    </location>
</feature>
<dbReference type="Proteomes" id="UP000249723">
    <property type="component" value="Unassembled WGS sequence"/>
</dbReference>
<dbReference type="Pfam" id="PF14413">
    <property type="entry name" value="Thg1C"/>
    <property type="match status" value="2"/>
</dbReference>
<evidence type="ECO:0000256" key="1">
    <source>
        <dbReference type="ARBA" id="ARBA00001946"/>
    </source>
</evidence>
<reference evidence="17" key="1">
    <citation type="submission" date="2016-10" db="EMBL/GenBank/DDBJ databases">
        <authorList>
            <person name="Jeantristanb JTB J.-T."/>
            <person name="Ricardo R."/>
        </authorList>
    </citation>
    <scope>NUCLEOTIDE SEQUENCE [LARGE SCALE GENOMIC DNA]</scope>
</reference>
<dbReference type="Gene3D" id="3.30.70.3000">
    <property type="match status" value="1"/>
</dbReference>
<keyword evidence="9" id="KW-0547">Nucleotide-binding</keyword>
<evidence type="ECO:0000256" key="9">
    <source>
        <dbReference type="ARBA" id="ARBA00022741"/>
    </source>
</evidence>
<evidence type="ECO:0000313" key="17">
    <source>
        <dbReference type="Proteomes" id="UP000249723"/>
    </source>
</evidence>
<evidence type="ECO:0000259" key="15">
    <source>
        <dbReference type="Pfam" id="PF14413"/>
    </source>
</evidence>
<dbReference type="GO" id="GO:0008193">
    <property type="term" value="F:tRNA guanylyltransferase activity"/>
    <property type="evidence" value="ECO:0007669"/>
    <property type="project" value="UniProtKB-EC"/>
</dbReference>
<keyword evidence="10" id="KW-0460">Magnesium</keyword>
<evidence type="ECO:0000313" key="16">
    <source>
        <dbReference type="EMBL" id="SDA03719.1"/>
    </source>
</evidence>
<keyword evidence="11" id="KW-0342">GTP-binding</keyword>
<evidence type="ECO:0000256" key="10">
    <source>
        <dbReference type="ARBA" id="ARBA00022842"/>
    </source>
</evidence>
<dbReference type="GO" id="GO:0000287">
    <property type="term" value="F:magnesium ion binding"/>
    <property type="evidence" value="ECO:0007669"/>
    <property type="project" value="InterPro"/>
</dbReference>
<gene>
    <name evidence="16" type="ORF">BZ3500_MVSOF-1268-A1-R1_CHR11-1G03159</name>
</gene>
<evidence type="ECO:0000256" key="4">
    <source>
        <dbReference type="ARBA" id="ARBA00015443"/>
    </source>
</evidence>
<protein>
    <recommendedName>
        <fullName evidence="4">tRNA(His) guanylyltransferase</fullName>
        <ecNumber evidence="3">2.7.7.79</ecNumber>
    </recommendedName>
    <alternativeName>
        <fullName evidence="12">tRNA-histidine guanylyltransferase</fullName>
    </alternativeName>
</protein>
<dbReference type="PANTHER" id="PTHR12729">
    <property type="entry name" value="TRNA(HIS) GUANYLYLTRANSFERASE-RELATED"/>
    <property type="match status" value="1"/>
</dbReference>
<feature type="domain" description="Thg1 C-terminal" evidence="15">
    <location>
        <begin position="215"/>
        <end position="330"/>
    </location>
</feature>
<evidence type="ECO:0000259" key="14">
    <source>
        <dbReference type="Pfam" id="PF04446"/>
    </source>
</evidence>
<evidence type="ECO:0000256" key="12">
    <source>
        <dbReference type="ARBA" id="ARBA00032480"/>
    </source>
</evidence>
<dbReference type="EC" id="2.7.7.79" evidence="3"/>
<evidence type="ECO:0000256" key="5">
    <source>
        <dbReference type="ARBA" id="ARBA00022679"/>
    </source>
</evidence>
<organism evidence="16 17">
    <name type="scientific">Microbotryum saponariae</name>
    <dbReference type="NCBI Taxonomy" id="289078"/>
    <lineage>
        <taxon>Eukaryota</taxon>
        <taxon>Fungi</taxon>
        <taxon>Dikarya</taxon>
        <taxon>Basidiomycota</taxon>
        <taxon>Pucciniomycotina</taxon>
        <taxon>Microbotryomycetes</taxon>
        <taxon>Microbotryales</taxon>
        <taxon>Microbotryaceae</taxon>
        <taxon>Microbotryum</taxon>
    </lineage>
</organism>
<proteinExistence type="inferred from homology"/>
<dbReference type="GO" id="GO:0006400">
    <property type="term" value="P:tRNA modification"/>
    <property type="evidence" value="ECO:0007669"/>
    <property type="project" value="InterPro"/>
</dbReference>
<dbReference type="GO" id="GO:0005525">
    <property type="term" value="F:GTP binding"/>
    <property type="evidence" value="ECO:0007669"/>
    <property type="project" value="UniProtKB-KW"/>
</dbReference>
<dbReference type="InterPro" id="IPR007537">
    <property type="entry name" value="tRNAHis_GuaTrfase_Thg1"/>
</dbReference>
<evidence type="ECO:0000256" key="8">
    <source>
        <dbReference type="ARBA" id="ARBA00022723"/>
    </source>
</evidence>
<comment type="cofactor">
    <cofactor evidence="1">
        <name>Mg(2+)</name>
        <dbReference type="ChEBI" id="CHEBI:18420"/>
    </cofactor>
</comment>
<evidence type="ECO:0000256" key="13">
    <source>
        <dbReference type="SAM" id="MobiDB-lite"/>
    </source>
</evidence>
<keyword evidence="6" id="KW-0819">tRNA processing</keyword>
<dbReference type="Pfam" id="PF04446">
    <property type="entry name" value="Thg1"/>
    <property type="match status" value="1"/>
</dbReference>
<name>A0A2X0N6E4_9BASI</name>
<dbReference type="InterPro" id="IPR025845">
    <property type="entry name" value="Thg1_C_dom"/>
</dbReference>
<evidence type="ECO:0000256" key="11">
    <source>
        <dbReference type="ARBA" id="ARBA00023134"/>
    </source>
</evidence>
<feature type="compositionally biased region" description="Basic and acidic residues" evidence="13">
    <location>
        <begin position="261"/>
        <end position="273"/>
    </location>
</feature>
<keyword evidence="7" id="KW-0548">Nucleotidyltransferase</keyword>
<dbReference type="InterPro" id="IPR038469">
    <property type="entry name" value="tRNAHis_GuaTrfase_Thg1_sf"/>
</dbReference>
<feature type="compositionally biased region" description="Basic and acidic residues" evidence="13">
    <location>
        <begin position="300"/>
        <end position="310"/>
    </location>
</feature>
<dbReference type="EMBL" id="FMWP01000138">
    <property type="protein sequence ID" value="SDA03719.1"/>
    <property type="molecule type" value="Genomic_DNA"/>
</dbReference>
<dbReference type="OrthoDB" id="62560at2759"/>